<protein>
    <recommendedName>
        <fullName evidence="4">Polyprotein protein</fullName>
    </recommendedName>
</protein>
<accession>A0AAV9KUQ3</accession>
<proteinExistence type="predicted"/>
<evidence type="ECO:0008006" key="4">
    <source>
        <dbReference type="Google" id="ProtNLM"/>
    </source>
</evidence>
<keyword evidence="3" id="KW-1185">Reference proteome</keyword>
<dbReference type="AlphaFoldDB" id="A0AAV9KUQ3"/>
<dbReference type="EMBL" id="JAWPEI010000009">
    <property type="protein sequence ID" value="KAK4716314.1"/>
    <property type="molecule type" value="Genomic_DNA"/>
</dbReference>
<evidence type="ECO:0000313" key="2">
    <source>
        <dbReference type="EMBL" id="KAK4716314.1"/>
    </source>
</evidence>
<sequence length="171" mass="17843">MIERAIATVLTPLSVSNDALTARVEVCERARGADDAVTALKADLVGLHKDVDELMSTDLSMLFGSVNIPDVLSSDIPACSEVPPATTGKEVRADDSVTKPEAKTNVEQLGVTDEGVYDDLPYLDGAMVPIAVQASSRDVSMVGSSGAKDVDTPGIDTQTKGVVDMHTSPQA</sequence>
<organism evidence="2 3">
    <name type="scientific">Solanum pinnatisectum</name>
    <name type="common">tansyleaf nightshade</name>
    <dbReference type="NCBI Taxonomy" id="50273"/>
    <lineage>
        <taxon>Eukaryota</taxon>
        <taxon>Viridiplantae</taxon>
        <taxon>Streptophyta</taxon>
        <taxon>Embryophyta</taxon>
        <taxon>Tracheophyta</taxon>
        <taxon>Spermatophyta</taxon>
        <taxon>Magnoliopsida</taxon>
        <taxon>eudicotyledons</taxon>
        <taxon>Gunneridae</taxon>
        <taxon>Pentapetalae</taxon>
        <taxon>asterids</taxon>
        <taxon>lamiids</taxon>
        <taxon>Solanales</taxon>
        <taxon>Solanaceae</taxon>
        <taxon>Solanoideae</taxon>
        <taxon>Solaneae</taxon>
        <taxon>Solanum</taxon>
    </lineage>
</organism>
<evidence type="ECO:0000256" key="1">
    <source>
        <dbReference type="SAM" id="MobiDB-lite"/>
    </source>
</evidence>
<dbReference type="Proteomes" id="UP001311915">
    <property type="component" value="Unassembled WGS sequence"/>
</dbReference>
<evidence type="ECO:0000313" key="3">
    <source>
        <dbReference type="Proteomes" id="UP001311915"/>
    </source>
</evidence>
<gene>
    <name evidence="2" type="ORF">R3W88_014652</name>
</gene>
<feature type="region of interest" description="Disordered" evidence="1">
    <location>
        <begin position="143"/>
        <end position="171"/>
    </location>
</feature>
<reference evidence="2 3" key="1">
    <citation type="submission" date="2023-10" db="EMBL/GenBank/DDBJ databases">
        <title>Genome-Wide Identification Analysis in wild type Solanum Pinnatisectum Reveals Some Genes Defensing Phytophthora Infestans.</title>
        <authorList>
            <person name="Sun C."/>
        </authorList>
    </citation>
    <scope>NUCLEOTIDE SEQUENCE [LARGE SCALE GENOMIC DNA]</scope>
    <source>
        <strain evidence="2">LQN</strain>
        <tissue evidence="2">Leaf</tissue>
    </source>
</reference>
<comment type="caution">
    <text evidence="2">The sequence shown here is derived from an EMBL/GenBank/DDBJ whole genome shotgun (WGS) entry which is preliminary data.</text>
</comment>
<name>A0AAV9KUQ3_9SOLN</name>